<proteinExistence type="predicted"/>
<name>A0AAW1FGB1_ZOAVI</name>
<reference evidence="2 3" key="1">
    <citation type="journal article" date="2024" name="Genome Biol. Evol.">
        <title>Chromosome-level genome assembly of the viviparous eelpout Zoarces viviparus.</title>
        <authorList>
            <person name="Fuhrmann N."/>
            <person name="Brasseur M.V."/>
            <person name="Bakowski C.E."/>
            <person name="Podsiadlowski L."/>
            <person name="Prost S."/>
            <person name="Krehenwinkel H."/>
            <person name="Mayer C."/>
        </authorList>
    </citation>
    <scope>NUCLEOTIDE SEQUENCE [LARGE SCALE GENOMIC DNA]</scope>
    <source>
        <strain evidence="2">NO-MEL_2022_Ind0_liver</strain>
    </source>
</reference>
<evidence type="ECO:0008006" key="4">
    <source>
        <dbReference type="Google" id="ProtNLM"/>
    </source>
</evidence>
<comment type="caution">
    <text evidence="2">The sequence shown here is derived from an EMBL/GenBank/DDBJ whole genome shotgun (WGS) entry which is preliminary data.</text>
</comment>
<feature type="compositionally biased region" description="Pro residues" evidence="1">
    <location>
        <begin position="14"/>
        <end position="24"/>
    </location>
</feature>
<dbReference type="AlphaFoldDB" id="A0AAW1FGB1"/>
<evidence type="ECO:0000313" key="3">
    <source>
        <dbReference type="Proteomes" id="UP001488805"/>
    </source>
</evidence>
<evidence type="ECO:0000256" key="1">
    <source>
        <dbReference type="SAM" id="MobiDB-lite"/>
    </source>
</evidence>
<feature type="region of interest" description="Disordered" evidence="1">
    <location>
        <begin position="1"/>
        <end position="56"/>
    </location>
</feature>
<dbReference type="Proteomes" id="UP001488805">
    <property type="component" value="Unassembled WGS sequence"/>
</dbReference>
<organism evidence="2 3">
    <name type="scientific">Zoarces viviparus</name>
    <name type="common">Viviparous eelpout</name>
    <name type="synonym">Blennius viviparus</name>
    <dbReference type="NCBI Taxonomy" id="48416"/>
    <lineage>
        <taxon>Eukaryota</taxon>
        <taxon>Metazoa</taxon>
        <taxon>Chordata</taxon>
        <taxon>Craniata</taxon>
        <taxon>Vertebrata</taxon>
        <taxon>Euteleostomi</taxon>
        <taxon>Actinopterygii</taxon>
        <taxon>Neopterygii</taxon>
        <taxon>Teleostei</taxon>
        <taxon>Neoteleostei</taxon>
        <taxon>Acanthomorphata</taxon>
        <taxon>Eupercaria</taxon>
        <taxon>Perciformes</taxon>
        <taxon>Cottioidei</taxon>
        <taxon>Zoarcales</taxon>
        <taxon>Zoarcidae</taxon>
        <taxon>Zoarcinae</taxon>
        <taxon>Zoarces</taxon>
    </lineage>
</organism>
<protein>
    <recommendedName>
        <fullName evidence="4">Gag protein</fullName>
    </recommendedName>
</protein>
<evidence type="ECO:0000313" key="2">
    <source>
        <dbReference type="EMBL" id="KAK9533145.1"/>
    </source>
</evidence>
<dbReference type="EMBL" id="JBCEZU010000067">
    <property type="protein sequence ID" value="KAK9533145.1"/>
    <property type="molecule type" value="Genomic_DNA"/>
</dbReference>
<keyword evidence="3" id="KW-1185">Reference proteome</keyword>
<sequence length="302" mass="33037">MYPSLKGVGDPLPDVCPRPSPQPVVQPDSRAPSPPPPPSAQGPLATQPDTRQHRERQRKALDNNAAYQQHPSSPSSNFHTSLLKEEPAVVQLPMIQVPGADGDPGLVFRAWTQADILQASSHLPSIQNGAVFAKEFLTFCKEFMPTGPEVHRLLVKHVGPTDFSKIRAVVTGDGADTRQVLIGWTDASNAPYVAYITAVCAEIALGFLSKVNMALINSTRQGKEEDVTSYHQRLMSAFQTHSGLEEPDDKTTMTVWETHLKNAFVNGLLPDIKTATERSVIGLRRRPNRRGGKTCTPQLQNV</sequence>
<gene>
    <name evidence="2" type="ORF">VZT92_008297</name>
</gene>
<accession>A0AAW1FGB1</accession>